<dbReference type="AlphaFoldDB" id="A0ABD2AK47"/>
<dbReference type="Proteomes" id="UP001607302">
    <property type="component" value="Unassembled WGS sequence"/>
</dbReference>
<organism evidence="1 2">
    <name type="scientific">Vespula squamosa</name>
    <name type="common">Southern yellow jacket</name>
    <name type="synonym">Wasp</name>
    <dbReference type="NCBI Taxonomy" id="30214"/>
    <lineage>
        <taxon>Eukaryota</taxon>
        <taxon>Metazoa</taxon>
        <taxon>Ecdysozoa</taxon>
        <taxon>Arthropoda</taxon>
        <taxon>Hexapoda</taxon>
        <taxon>Insecta</taxon>
        <taxon>Pterygota</taxon>
        <taxon>Neoptera</taxon>
        <taxon>Endopterygota</taxon>
        <taxon>Hymenoptera</taxon>
        <taxon>Apocrita</taxon>
        <taxon>Aculeata</taxon>
        <taxon>Vespoidea</taxon>
        <taxon>Vespidae</taxon>
        <taxon>Vespinae</taxon>
        <taxon>Vespula</taxon>
    </lineage>
</organism>
<name>A0ABD2AK47_VESSQ</name>
<reference evidence="1 2" key="1">
    <citation type="journal article" date="2024" name="Ann. Entomol. Soc. Am.">
        <title>Genomic analyses of the southern and eastern yellowjacket wasps (Hymenoptera: Vespidae) reveal evolutionary signatures of social life.</title>
        <authorList>
            <person name="Catto M.A."/>
            <person name="Caine P.B."/>
            <person name="Orr S.E."/>
            <person name="Hunt B.G."/>
            <person name="Goodisman M.A.D."/>
        </authorList>
    </citation>
    <scope>NUCLEOTIDE SEQUENCE [LARGE SCALE GENOMIC DNA]</scope>
    <source>
        <strain evidence="1">233</strain>
        <tissue evidence="1">Head and thorax</tissue>
    </source>
</reference>
<evidence type="ECO:0000313" key="1">
    <source>
        <dbReference type="EMBL" id="KAL2720984.1"/>
    </source>
</evidence>
<protein>
    <submittedName>
        <fullName evidence="1">U4/U6 small nuclear ribonucleoprotein Prp31-like</fullName>
    </submittedName>
</protein>
<proteinExistence type="predicted"/>
<dbReference type="EMBL" id="JAUDFV010000143">
    <property type="protein sequence ID" value="KAL2720984.1"/>
    <property type="molecule type" value="Genomic_DNA"/>
</dbReference>
<evidence type="ECO:0000313" key="2">
    <source>
        <dbReference type="Proteomes" id="UP001607302"/>
    </source>
</evidence>
<gene>
    <name evidence="1" type="ORF">V1478_009750</name>
</gene>
<comment type="caution">
    <text evidence="1">The sequence shown here is derived from an EMBL/GenBank/DDBJ whole genome shotgun (WGS) entry which is preliminary data.</text>
</comment>
<sequence length="190" mass="21873">MLLADELEDSEDNCNSNRMVEEPENQIFFHQILPNLLKKKENCLSENSVKLVSDFCYYILLQTIVERLESNGIFRAPDLSVIVEGSTAAKMMGFKKKNSKSCRSRRQLLSEEEREAIKLYAKPVMCRKNKKDKVTPNLSPIVEGSTTAKMMGVAEGLKKLFFQKMASLPYTGFIHYFKILQETLIYEEEQ</sequence>
<keyword evidence="2" id="KW-1185">Reference proteome</keyword>
<accession>A0ABD2AK47</accession>